<dbReference type="EMBL" id="CM004472">
    <property type="protein sequence ID" value="OCT84175.1"/>
    <property type="molecule type" value="Genomic_DNA"/>
</dbReference>
<dbReference type="Gene3D" id="3.10.450.10">
    <property type="match status" value="1"/>
</dbReference>
<protein>
    <recommendedName>
        <fullName evidence="5">Cystatin domain-containing protein</fullName>
    </recommendedName>
</protein>
<dbReference type="Pfam" id="PF00031">
    <property type="entry name" value="Cystatin"/>
    <property type="match status" value="1"/>
</dbReference>
<feature type="signal peptide" evidence="4">
    <location>
        <begin position="1"/>
        <end position="33"/>
    </location>
</feature>
<keyword evidence="4" id="KW-0732">Signal</keyword>
<dbReference type="Proteomes" id="UP000694892">
    <property type="component" value="Chromosome 4L"/>
</dbReference>
<evidence type="ECO:0000256" key="4">
    <source>
        <dbReference type="SAM" id="SignalP"/>
    </source>
</evidence>
<gene>
    <name evidence="6" type="ORF">XELAEV_18022316mg</name>
</gene>
<name>A0A974D412_XENLA</name>
<dbReference type="InterPro" id="IPR046350">
    <property type="entry name" value="Cystatin_sf"/>
</dbReference>
<evidence type="ECO:0000259" key="5">
    <source>
        <dbReference type="SMART" id="SM00043"/>
    </source>
</evidence>
<evidence type="ECO:0000313" key="7">
    <source>
        <dbReference type="Proteomes" id="UP000694892"/>
    </source>
</evidence>
<feature type="chain" id="PRO_5037593556" description="Cystatin domain-containing protein" evidence="4">
    <location>
        <begin position="34"/>
        <end position="159"/>
    </location>
</feature>
<dbReference type="PANTHER" id="PTHR46186">
    <property type="entry name" value="CYSTATIN"/>
    <property type="match status" value="1"/>
</dbReference>
<dbReference type="PANTHER" id="PTHR46186:SF2">
    <property type="entry name" value="CYSTATIN"/>
    <property type="match status" value="1"/>
</dbReference>
<keyword evidence="2" id="KW-0646">Protease inhibitor</keyword>
<reference evidence="7" key="1">
    <citation type="journal article" date="2016" name="Nature">
        <title>Genome evolution in the allotetraploid frog Xenopus laevis.</title>
        <authorList>
            <person name="Session A.M."/>
            <person name="Uno Y."/>
            <person name="Kwon T."/>
            <person name="Chapman J.A."/>
            <person name="Toyoda A."/>
            <person name="Takahashi S."/>
            <person name="Fukui A."/>
            <person name="Hikosaka A."/>
            <person name="Suzuki A."/>
            <person name="Kondo M."/>
            <person name="van Heeringen S.J."/>
            <person name="Quigley I."/>
            <person name="Heinz S."/>
            <person name="Ogino H."/>
            <person name="Ochi H."/>
            <person name="Hellsten U."/>
            <person name="Lyons J.B."/>
            <person name="Simakov O."/>
            <person name="Putnam N."/>
            <person name="Stites J."/>
            <person name="Kuroki Y."/>
            <person name="Tanaka T."/>
            <person name="Michiue T."/>
            <person name="Watanabe M."/>
            <person name="Bogdanovic O."/>
            <person name="Lister R."/>
            <person name="Georgiou G."/>
            <person name="Paranjpe S.S."/>
            <person name="van Kruijsbergen I."/>
            <person name="Shu S."/>
            <person name="Carlson J."/>
            <person name="Kinoshita T."/>
            <person name="Ohta Y."/>
            <person name="Mawaribuchi S."/>
            <person name="Jenkins J."/>
            <person name="Grimwood J."/>
            <person name="Schmutz J."/>
            <person name="Mitros T."/>
            <person name="Mozaffari S.V."/>
            <person name="Suzuki Y."/>
            <person name="Haramoto Y."/>
            <person name="Yamamoto T.S."/>
            <person name="Takagi C."/>
            <person name="Heald R."/>
            <person name="Miller K."/>
            <person name="Haudenschild C."/>
            <person name="Kitzman J."/>
            <person name="Nakayama T."/>
            <person name="Izutsu Y."/>
            <person name="Robert J."/>
            <person name="Fortriede J."/>
            <person name="Burns K."/>
            <person name="Lotay V."/>
            <person name="Karimi K."/>
            <person name="Yasuoka Y."/>
            <person name="Dichmann D.S."/>
            <person name="Flajnik M.F."/>
            <person name="Houston D.W."/>
            <person name="Shendure J."/>
            <person name="DuPasquier L."/>
            <person name="Vize P.D."/>
            <person name="Zorn A.M."/>
            <person name="Ito M."/>
            <person name="Marcotte E.M."/>
            <person name="Wallingford J.B."/>
            <person name="Ito Y."/>
            <person name="Asashima M."/>
            <person name="Ueno N."/>
            <person name="Matsuda Y."/>
            <person name="Veenstra G.J."/>
            <person name="Fujiyama A."/>
            <person name="Harland R.M."/>
            <person name="Taira M."/>
            <person name="Rokhsar D.S."/>
        </authorList>
    </citation>
    <scope>NUCLEOTIDE SEQUENCE [LARGE SCALE GENOMIC DNA]</scope>
    <source>
        <strain evidence="7">J</strain>
    </source>
</reference>
<dbReference type="InterPro" id="IPR000010">
    <property type="entry name" value="Cystatin_dom"/>
</dbReference>
<sequence>MKAHYNQFVPEKINMIYPILLCLLVAPFHSVSQEVEDKASRREAEMLGGWHNMPLDSKTVKRLQGFVEESHNRESNSEYWYKIKEVLSAKMQVVNGFNFDISLILEPTGCLKNDMDSDKECLVMSLPGQKVEECQIEIYEPIPKFVPEIKSKSCNDWTI</sequence>
<dbReference type="CDD" id="cd00042">
    <property type="entry name" value="CY"/>
    <property type="match status" value="1"/>
</dbReference>
<evidence type="ECO:0000256" key="1">
    <source>
        <dbReference type="ARBA" id="ARBA00009403"/>
    </source>
</evidence>
<dbReference type="OMA" id="NSEYWYK"/>
<accession>A0A974D412</accession>
<feature type="domain" description="Cystatin" evidence="5">
    <location>
        <begin position="45"/>
        <end position="142"/>
    </location>
</feature>
<organism evidence="6 7">
    <name type="scientific">Xenopus laevis</name>
    <name type="common">African clawed frog</name>
    <dbReference type="NCBI Taxonomy" id="8355"/>
    <lineage>
        <taxon>Eukaryota</taxon>
        <taxon>Metazoa</taxon>
        <taxon>Chordata</taxon>
        <taxon>Craniata</taxon>
        <taxon>Vertebrata</taxon>
        <taxon>Euteleostomi</taxon>
        <taxon>Amphibia</taxon>
        <taxon>Batrachia</taxon>
        <taxon>Anura</taxon>
        <taxon>Pipoidea</taxon>
        <taxon>Pipidae</taxon>
        <taxon>Xenopodinae</taxon>
        <taxon>Xenopus</taxon>
        <taxon>Xenopus</taxon>
    </lineage>
</organism>
<comment type="similarity">
    <text evidence="1">Belongs to the cystatin family.</text>
</comment>
<proteinExistence type="inferred from homology"/>
<dbReference type="GO" id="GO:0005737">
    <property type="term" value="C:cytoplasm"/>
    <property type="evidence" value="ECO:0007669"/>
    <property type="project" value="TreeGrafter"/>
</dbReference>
<evidence type="ECO:0000256" key="2">
    <source>
        <dbReference type="ARBA" id="ARBA00022690"/>
    </source>
</evidence>
<dbReference type="GO" id="GO:0004869">
    <property type="term" value="F:cysteine-type endopeptidase inhibitor activity"/>
    <property type="evidence" value="ECO:0007669"/>
    <property type="project" value="UniProtKB-KW"/>
</dbReference>
<evidence type="ECO:0000313" key="6">
    <source>
        <dbReference type="EMBL" id="OCT84175.1"/>
    </source>
</evidence>
<dbReference type="AlphaFoldDB" id="A0A974D412"/>
<dbReference type="GO" id="GO:0031982">
    <property type="term" value="C:vesicle"/>
    <property type="evidence" value="ECO:0007669"/>
    <property type="project" value="TreeGrafter"/>
</dbReference>
<dbReference type="GO" id="GO:0005615">
    <property type="term" value="C:extracellular space"/>
    <property type="evidence" value="ECO:0007669"/>
    <property type="project" value="TreeGrafter"/>
</dbReference>
<evidence type="ECO:0000256" key="3">
    <source>
        <dbReference type="ARBA" id="ARBA00022704"/>
    </source>
</evidence>
<dbReference type="SMART" id="SM00043">
    <property type="entry name" value="CY"/>
    <property type="match status" value="1"/>
</dbReference>
<keyword evidence="3" id="KW-0789">Thiol protease inhibitor</keyword>
<dbReference type="SUPFAM" id="SSF54403">
    <property type="entry name" value="Cystatin/monellin"/>
    <property type="match status" value="1"/>
</dbReference>